<evidence type="ECO:0000313" key="2">
    <source>
        <dbReference type="EMBL" id="MBR0649809.1"/>
    </source>
</evidence>
<comment type="caution">
    <text evidence="2">The sequence shown here is derived from an EMBL/GenBank/DDBJ whole genome shotgun (WGS) entry which is preliminary data.</text>
</comment>
<reference evidence="3" key="1">
    <citation type="journal article" date="2021" name="Syst. Appl. Microbiol.">
        <title>Roseomonas hellenica sp. nov., isolated from roots of wild-growing Alkanna tinctoria.</title>
        <authorList>
            <person name="Rat A."/>
            <person name="Naranjo H.D."/>
            <person name="Lebbe L."/>
            <person name="Cnockaert M."/>
            <person name="Krigas N."/>
            <person name="Grigoriadou K."/>
            <person name="Maloupa E."/>
            <person name="Willems A."/>
        </authorList>
    </citation>
    <scope>NUCLEOTIDE SEQUENCE [LARGE SCALE GENOMIC DNA]</scope>
    <source>
        <strain evidence="3">LMG 31159</strain>
    </source>
</reference>
<feature type="transmembrane region" description="Helical" evidence="1">
    <location>
        <begin position="7"/>
        <end position="26"/>
    </location>
</feature>
<keyword evidence="1" id="KW-0812">Transmembrane</keyword>
<feature type="transmembrane region" description="Helical" evidence="1">
    <location>
        <begin position="63"/>
        <end position="83"/>
    </location>
</feature>
<evidence type="ECO:0000256" key="1">
    <source>
        <dbReference type="SAM" id="Phobius"/>
    </source>
</evidence>
<dbReference type="EMBL" id="JAAEDI010000008">
    <property type="protein sequence ID" value="MBR0649809.1"/>
    <property type="molecule type" value="Genomic_DNA"/>
</dbReference>
<evidence type="ECO:0000313" key="3">
    <source>
        <dbReference type="Proteomes" id="UP000698752"/>
    </source>
</evidence>
<keyword evidence="1" id="KW-0472">Membrane</keyword>
<sequence length="91" mass="10268">MRPVLRYALLWLWLVLGSVGLAFWWMRNPDSFPPLPDAVRTTLLDWYGTGGCCESFADFESLVVLGVAFLTVLVATLVVWLGWRALRPAAR</sequence>
<dbReference type="Proteomes" id="UP000698752">
    <property type="component" value="Unassembled WGS sequence"/>
</dbReference>
<dbReference type="RefSeq" id="WP_211868052.1">
    <property type="nucleotide sequence ID" value="NZ_JAAEDI010000008.1"/>
</dbReference>
<accession>A0ABS5EFL5</accession>
<proteinExistence type="predicted"/>
<gene>
    <name evidence="2" type="ORF">GXW78_09055</name>
</gene>
<name>A0ABS5EFL5_9PROT</name>
<keyword evidence="3" id="KW-1185">Reference proteome</keyword>
<protein>
    <submittedName>
        <fullName evidence="2">Uncharacterized protein</fullName>
    </submittedName>
</protein>
<organism evidence="2 3">
    <name type="scientific">Neoroseomonas terrae</name>
    <dbReference type="NCBI Taxonomy" id="424799"/>
    <lineage>
        <taxon>Bacteria</taxon>
        <taxon>Pseudomonadati</taxon>
        <taxon>Pseudomonadota</taxon>
        <taxon>Alphaproteobacteria</taxon>
        <taxon>Acetobacterales</taxon>
        <taxon>Acetobacteraceae</taxon>
        <taxon>Neoroseomonas</taxon>
    </lineage>
</organism>
<keyword evidence="1" id="KW-1133">Transmembrane helix</keyword>